<dbReference type="Pfam" id="PF13646">
    <property type="entry name" value="HEAT_2"/>
    <property type="match status" value="1"/>
</dbReference>
<dbReference type="SUPFAM" id="SSF48371">
    <property type="entry name" value="ARM repeat"/>
    <property type="match status" value="1"/>
</dbReference>
<dbReference type="STRING" id="1408281.Epro_1129"/>
<dbReference type="Gene3D" id="1.25.10.10">
    <property type="entry name" value="Leucine-rich Repeat Variant"/>
    <property type="match status" value="1"/>
</dbReference>
<feature type="signal peptide" evidence="1">
    <location>
        <begin position="1"/>
        <end position="21"/>
    </location>
</feature>
<reference evidence="2 3" key="1">
    <citation type="submission" date="2014-09" db="EMBL/GenBank/DDBJ databases">
        <title>Complete genome sequence of Endomicrobium proavitum.</title>
        <authorList>
            <person name="Zheng H."/>
        </authorList>
    </citation>
    <scope>NUCLEOTIDE SEQUENCE [LARGE SCALE GENOMIC DNA]</scope>
    <source>
        <strain evidence="2 3">Rsa215</strain>
    </source>
</reference>
<dbReference type="PANTHER" id="PTHR12697:SF5">
    <property type="entry name" value="DEOXYHYPUSINE HYDROXYLASE"/>
    <property type="match status" value="1"/>
</dbReference>
<dbReference type="PROSITE" id="PS51257">
    <property type="entry name" value="PROKAR_LIPOPROTEIN"/>
    <property type="match status" value="1"/>
</dbReference>
<dbReference type="SMART" id="SM00567">
    <property type="entry name" value="EZ_HEAT"/>
    <property type="match status" value="5"/>
</dbReference>
<keyword evidence="1" id="KW-0732">Signal</keyword>
<evidence type="ECO:0000256" key="1">
    <source>
        <dbReference type="SAM" id="SignalP"/>
    </source>
</evidence>
<name>A0A0G3WJP6_9BACT</name>
<dbReference type="PANTHER" id="PTHR12697">
    <property type="entry name" value="PBS LYASE HEAT-LIKE PROTEIN"/>
    <property type="match status" value="1"/>
</dbReference>
<dbReference type="InterPro" id="IPR016024">
    <property type="entry name" value="ARM-type_fold"/>
</dbReference>
<evidence type="ECO:0000313" key="2">
    <source>
        <dbReference type="EMBL" id="AKL98508.1"/>
    </source>
</evidence>
<dbReference type="InterPro" id="IPR004155">
    <property type="entry name" value="PBS_lyase_HEAT"/>
</dbReference>
<dbReference type="AlphaFoldDB" id="A0A0G3WJP6"/>
<evidence type="ECO:0008006" key="4">
    <source>
        <dbReference type="Google" id="ProtNLM"/>
    </source>
</evidence>
<dbReference type="KEGG" id="epo:Epro_1129"/>
<dbReference type="GO" id="GO:0016491">
    <property type="term" value="F:oxidoreductase activity"/>
    <property type="evidence" value="ECO:0007669"/>
    <property type="project" value="TreeGrafter"/>
</dbReference>
<proteinExistence type="predicted"/>
<evidence type="ECO:0000313" key="3">
    <source>
        <dbReference type="Proteomes" id="UP000035337"/>
    </source>
</evidence>
<accession>A0A0G3WJP6</accession>
<dbReference type="RefSeq" id="WP_052571110.1">
    <property type="nucleotide sequence ID" value="NZ_CP009498.1"/>
</dbReference>
<gene>
    <name evidence="2" type="ORF">Epro_1129</name>
</gene>
<feature type="chain" id="PRO_5005185969" description="HEAT repeat domain-containing protein" evidence="1">
    <location>
        <begin position="22"/>
        <end position="232"/>
    </location>
</feature>
<sequence length="232" mass="23411">MKKFHVFALGMFLAAAATGCATTSGEDAGSVAANTIGSMAAGSETVNILIGKLNSDSALVRLGAIQAIGKLGSNGAQAVPAIIPFLSSADANVRANAAFALGQIGPKASAATPQLIQLISDKNSKVQRNAVEAIANIGGANVPSLLIPLLIDINPTVQTSAMELLGKFGTQSKSAIPQLISLAKGNKNLRQLALDTLVQIGPDSITSLTALLTSGDTDLISKATAALALLKK</sequence>
<dbReference type="Proteomes" id="UP000035337">
    <property type="component" value="Chromosome"/>
</dbReference>
<dbReference type="OrthoDB" id="252693at2"/>
<protein>
    <recommendedName>
        <fullName evidence="4">HEAT repeat domain-containing protein</fullName>
    </recommendedName>
</protein>
<dbReference type="InterPro" id="IPR011989">
    <property type="entry name" value="ARM-like"/>
</dbReference>
<organism evidence="2 3">
    <name type="scientific">Endomicrobium proavitum</name>
    <dbReference type="NCBI Taxonomy" id="1408281"/>
    <lineage>
        <taxon>Bacteria</taxon>
        <taxon>Pseudomonadati</taxon>
        <taxon>Elusimicrobiota</taxon>
        <taxon>Endomicrobiia</taxon>
        <taxon>Endomicrobiales</taxon>
        <taxon>Endomicrobiaceae</taxon>
        <taxon>Endomicrobium</taxon>
    </lineage>
</organism>
<dbReference type="EMBL" id="CP009498">
    <property type="protein sequence ID" value="AKL98508.1"/>
    <property type="molecule type" value="Genomic_DNA"/>
</dbReference>
<keyword evidence="3" id="KW-1185">Reference proteome</keyword>